<name>A0A1C7P182_9HYPH</name>
<dbReference type="EMBL" id="LGLV01000014">
    <property type="protein sequence ID" value="OBZ93434.1"/>
    <property type="molecule type" value="Genomic_DNA"/>
</dbReference>
<dbReference type="AlphaFoldDB" id="A0A1C7P182"/>
<accession>A0A1C7P182</accession>
<dbReference type="PIRSF" id="PIRSF017082">
    <property type="entry name" value="YflP"/>
    <property type="match status" value="1"/>
</dbReference>
<sequence length="333" mass="35499">MLLKHKARSFAFGAVTIASLFVTAGASIAQDWKPDKPVEIVIGNAPGGAMDRMARLAEGWLKSAGLIANESIVLPKPGGGHAVALAYVKSHAADPHYLMAVNTLLISNNLLGRSELKYTDFSAISILYEEPMVFAVKSDSPIKDAADLASRLKSDPSSVSFSVSSGLGTANHMAAVLLAQAVGADIQSLKAVSFESGSEGITAALGGHVAVVVTPPGSMMQFVRSKELRIIALAADHRAGGILAAVPTWKEAGYDVSVSAWRGIIAPPELTKEQVDFWQKSFADFMTSDAYKKSAEEEIFTARYLDSVGSETFLAQMDQQFRDYLKLLGMESK</sequence>
<protein>
    <recommendedName>
        <fullName evidence="5">ABC transporter substrate-binding protein</fullName>
    </recommendedName>
</protein>
<evidence type="ECO:0000313" key="3">
    <source>
        <dbReference type="EMBL" id="OBZ93434.1"/>
    </source>
</evidence>
<feature type="chain" id="PRO_5008890144" description="ABC transporter substrate-binding protein" evidence="2">
    <location>
        <begin position="30"/>
        <end position="333"/>
    </location>
</feature>
<dbReference type="Gene3D" id="3.40.190.150">
    <property type="entry name" value="Bordetella uptake gene, domain 1"/>
    <property type="match status" value="1"/>
</dbReference>
<dbReference type="PANTHER" id="PTHR42928">
    <property type="entry name" value="TRICARBOXYLATE-BINDING PROTEIN"/>
    <property type="match status" value="1"/>
</dbReference>
<proteinExistence type="inferred from homology"/>
<dbReference type="Pfam" id="PF03401">
    <property type="entry name" value="TctC"/>
    <property type="match status" value="1"/>
</dbReference>
<evidence type="ECO:0000256" key="1">
    <source>
        <dbReference type="ARBA" id="ARBA00006987"/>
    </source>
</evidence>
<comment type="similarity">
    <text evidence="1">Belongs to the UPF0065 (bug) family.</text>
</comment>
<keyword evidence="4" id="KW-1185">Reference proteome</keyword>
<evidence type="ECO:0000313" key="4">
    <source>
        <dbReference type="Proteomes" id="UP000093111"/>
    </source>
</evidence>
<comment type="caution">
    <text evidence="3">The sequence shown here is derived from an EMBL/GenBank/DDBJ whole genome shotgun (WGS) entry which is preliminary data.</text>
</comment>
<gene>
    <name evidence="3" type="ORF">ADU59_21505</name>
</gene>
<organism evidence="3 4">
    <name type="scientific">Pararhizobium polonicum</name>
    <dbReference type="NCBI Taxonomy" id="1612624"/>
    <lineage>
        <taxon>Bacteria</taxon>
        <taxon>Pseudomonadati</taxon>
        <taxon>Pseudomonadota</taxon>
        <taxon>Alphaproteobacteria</taxon>
        <taxon>Hyphomicrobiales</taxon>
        <taxon>Rhizobiaceae</taxon>
        <taxon>Rhizobium/Agrobacterium group</taxon>
        <taxon>Pararhizobium</taxon>
    </lineage>
</organism>
<feature type="signal peptide" evidence="2">
    <location>
        <begin position="1"/>
        <end position="29"/>
    </location>
</feature>
<dbReference type="CDD" id="cd07012">
    <property type="entry name" value="PBP2_Bug_TTT"/>
    <property type="match status" value="1"/>
</dbReference>
<evidence type="ECO:0008006" key="5">
    <source>
        <dbReference type="Google" id="ProtNLM"/>
    </source>
</evidence>
<dbReference type="STRING" id="1612624.ADU59_21505"/>
<dbReference type="Proteomes" id="UP000093111">
    <property type="component" value="Unassembled WGS sequence"/>
</dbReference>
<reference evidence="3 4" key="1">
    <citation type="journal article" date="2016" name="Syst. Appl. Microbiol.">
        <title>Pararhizobium polonicum sp. nov. isolated from tumors on stone fruit rootstocks.</title>
        <authorList>
            <person name="Pulawska J."/>
            <person name="Kuzmanovic N."/>
            <person name="Willems A."/>
            <person name="Pothier J.F."/>
        </authorList>
    </citation>
    <scope>NUCLEOTIDE SEQUENCE [LARGE SCALE GENOMIC DNA]</scope>
    <source>
        <strain evidence="3 4">F5.1</strain>
    </source>
</reference>
<dbReference type="PATRIC" id="fig|1612624.7.peg.1952"/>
<dbReference type="InterPro" id="IPR005064">
    <property type="entry name" value="BUG"/>
</dbReference>
<dbReference type="Gene3D" id="3.40.190.10">
    <property type="entry name" value="Periplasmic binding protein-like II"/>
    <property type="match status" value="1"/>
</dbReference>
<dbReference type="SUPFAM" id="SSF53850">
    <property type="entry name" value="Periplasmic binding protein-like II"/>
    <property type="match status" value="1"/>
</dbReference>
<dbReference type="PANTHER" id="PTHR42928:SF3">
    <property type="entry name" value="UPF0065 PROTEIN YFLP"/>
    <property type="match status" value="1"/>
</dbReference>
<evidence type="ECO:0000256" key="2">
    <source>
        <dbReference type="SAM" id="SignalP"/>
    </source>
</evidence>
<keyword evidence="2" id="KW-0732">Signal</keyword>
<dbReference type="InterPro" id="IPR042100">
    <property type="entry name" value="Bug_dom1"/>
</dbReference>